<feature type="compositionally biased region" description="Basic and acidic residues" evidence="9">
    <location>
        <begin position="723"/>
        <end position="749"/>
    </location>
</feature>
<keyword evidence="5" id="KW-0862">Zinc</keyword>
<feature type="transmembrane region" description="Helical" evidence="10">
    <location>
        <begin position="969"/>
        <end position="988"/>
    </location>
</feature>
<feature type="compositionally biased region" description="Basic and acidic residues" evidence="9">
    <location>
        <begin position="845"/>
        <end position="854"/>
    </location>
</feature>
<keyword evidence="8 10" id="KW-0472">Membrane</keyword>
<evidence type="ECO:0000259" key="12">
    <source>
        <dbReference type="Pfam" id="PF01545"/>
    </source>
</evidence>
<dbReference type="SUPFAM" id="SSF160240">
    <property type="entry name" value="Cation efflux protein cytoplasmic domain-like"/>
    <property type="match status" value="1"/>
</dbReference>
<comment type="subcellular location">
    <subcellularLocation>
        <location evidence="1">Membrane</location>
        <topology evidence="1">Multi-pass membrane protein</topology>
    </subcellularLocation>
</comment>
<dbReference type="Proteomes" id="UP000008744">
    <property type="component" value="Unassembled WGS sequence"/>
</dbReference>
<dbReference type="InterPro" id="IPR036837">
    <property type="entry name" value="Cation_efflux_CTD_sf"/>
</dbReference>
<organism evidence="15">
    <name type="scientific">Drosophila persimilis</name>
    <name type="common">Fruit fly</name>
    <dbReference type="NCBI Taxonomy" id="7234"/>
    <lineage>
        <taxon>Eukaryota</taxon>
        <taxon>Metazoa</taxon>
        <taxon>Ecdysozoa</taxon>
        <taxon>Arthropoda</taxon>
        <taxon>Hexapoda</taxon>
        <taxon>Insecta</taxon>
        <taxon>Pterygota</taxon>
        <taxon>Neoptera</taxon>
        <taxon>Endopterygota</taxon>
        <taxon>Diptera</taxon>
        <taxon>Brachycera</taxon>
        <taxon>Muscomorpha</taxon>
        <taxon>Ephydroidea</taxon>
        <taxon>Drosophilidae</taxon>
        <taxon>Drosophila</taxon>
        <taxon>Sophophora</taxon>
    </lineage>
</organism>
<dbReference type="GO" id="GO:0006882">
    <property type="term" value="P:intracellular zinc ion homeostasis"/>
    <property type="evidence" value="ECO:0007669"/>
    <property type="project" value="EnsemblMetazoa"/>
</dbReference>
<keyword evidence="6 10" id="KW-1133">Transmembrane helix</keyword>
<evidence type="ECO:0000256" key="1">
    <source>
        <dbReference type="ARBA" id="ARBA00004141"/>
    </source>
</evidence>
<dbReference type="SUPFAM" id="SSF161111">
    <property type="entry name" value="Cation efflux protein transmembrane domain-like"/>
    <property type="match status" value="1"/>
</dbReference>
<name>B4G9N4_DROPE</name>
<feature type="compositionally biased region" description="Basic residues" evidence="9">
    <location>
        <begin position="695"/>
        <end position="707"/>
    </location>
</feature>
<dbReference type="GO" id="GO:0010312">
    <property type="term" value="P:detoxification of zinc ion"/>
    <property type="evidence" value="ECO:0007669"/>
    <property type="project" value="EnsemblMetazoa"/>
</dbReference>
<feature type="transmembrane region" description="Helical" evidence="10">
    <location>
        <begin position="1113"/>
        <end position="1136"/>
    </location>
</feature>
<dbReference type="EMBL" id="CH479180">
    <property type="protein sequence ID" value="EDW29064.1"/>
    <property type="molecule type" value="Genomic_DNA"/>
</dbReference>
<feature type="domain" description="Cation efflux protein transmembrane" evidence="12">
    <location>
        <begin position="937"/>
        <end position="1171"/>
    </location>
</feature>
<feature type="region of interest" description="Disordered" evidence="9">
    <location>
        <begin position="18"/>
        <end position="63"/>
    </location>
</feature>
<evidence type="ECO:0000313" key="15">
    <source>
        <dbReference type="Proteomes" id="UP000008744"/>
    </source>
</evidence>
<feature type="transmembrane region" description="Helical" evidence="10">
    <location>
        <begin position="1000"/>
        <end position="1026"/>
    </location>
</feature>
<feature type="region of interest" description="Disordered" evidence="9">
    <location>
        <begin position="687"/>
        <end position="803"/>
    </location>
</feature>
<dbReference type="Pfam" id="PF01545">
    <property type="entry name" value="Cation_efflux"/>
    <property type="match status" value="1"/>
</dbReference>
<feature type="region of interest" description="Disordered" evidence="9">
    <location>
        <begin position="613"/>
        <end position="675"/>
    </location>
</feature>
<dbReference type="InterPro" id="IPR002524">
    <property type="entry name" value="Cation_efflux"/>
</dbReference>
<keyword evidence="11" id="KW-0732">Signal</keyword>
<feature type="region of interest" description="Disordered" evidence="9">
    <location>
        <begin position="845"/>
        <end position="896"/>
    </location>
</feature>
<comment type="similarity">
    <text evidence="2">Belongs to the cation diffusion facilitator (CDF) transporter (TC 2.A.4) family. SLC30A subfamily.</text>
</comment>
<evidence type="ECO:0000259" key="13">
    <source>
        <dbReference type="Pfam" id="PF16916"/>
    </source>
</evidence>
<feature type="compositionally biased region" description="Basic and acidic residues" evidence="9">
    <location>
        <begin position="613"/>
        <end position="631"/>
    </location>
</feature>
<dbReference type="GO" id="GO:0005385">
    <property type="term" value="F:zinc ion transmembrane transporter activity"/>
    <property type="evidence" value="ECO:0007669"/>
    <property type="project" value="TreeGrafter"/>
</dbReference>
<dbReference type="NCBIfam" id="TIGR01297">
    <property type="entry name" value="CDF"/>
    <property type="match status" value="1"/>
</dbReference>
<feature type="compositionally biased region" description="Basic and acidic residues" evidence="9">
    <location>
        <begin position="638"/>
        <end position="653"/>
    </location>
</feature>
<dbReference type="OMA" id="SETWADK"/>
<dbReference type="eggNOG" id="KOG1482">
    <property type="taxonomic scope" value="Eukaryota"/>
</dbReference>
<evidence type="ECO:0000256" key="11">
    <source>
        <dbReference type="SAM" id="SignalP"/>
    </source>
</evidence>
<evidence type="ECO:0000256" key="8">
    <source>
        <dbReference type="ARBA" id="ARBA00023136"/>
    </source>
</evidence>
<dbReference type="InterPro" id="IPR050681">
    <property type="entry name" value="CDF/SLC30A"/>
</dbReference>
<evidence type="ECO:0000256" key="10">
    <source>
        <dbReference type="SAM" id="Phobius"/>
    </source>
</evidence>
<dbReference type="InterPro" id="IPR027470">
    <property type="entry name" value="Cation_efflux_CTD"/>
</dbReference>
<evidence type="ECO:0000256" key="4">
    <source>
        <dbReference type="ARBA" id="ARBA00022692"/>
    </source>
</evidence>
<feature type="compositionally biased region" description="Low complexity" evidence="9">
    <location>
        <begin position="18"/>
        <end position="61"/>
    </location>
</feature>
<dbReference type="Pfam" id="PF16916">
    <property type="entry name" value="ZT_dimer"/>
    <property type="match status" value="1"/>
</dbReference>
<dbReference type="InterPro" id="IPR058533">
    <property type="entry name" value="Cation_efflux_TM"/>
</dbReference>
<feature type="transmembrane region" description="Helical" evidence="10">
    <location>
        <begin position="1038"/>
        <end position="1057"/>
    </location>
</feature>
<dbReference type="PANTHER" id="PTHR11562:SF17">
    <property type="entry name" value="RE54080P-RELATED"/>
    <property type="match status" value="1"/>
</dbReference>
<protein>
    <submittedName>
        <fullName evidence="14">GL18616</fullName>
    </submittedName>
</protein>
<sequence>MLWLLLAASAQHGEAAAAAATPTTANGPEATATTLNSNTTTTTTTATATATASSSSSAASFGTGGAGGTAASASASSAVGKSTTSWGIAGIHEDPFKDIVRIGDGNTVTREAIEQSLVTIHDIATENLGTLCISTLYRPLQVPINSERYESSRQKADLAASILQEVGIIRHGGLSDALAKGLLTDDFITGARILALNLTNGAVQSYVWWVKSNQDKVLGETQRYDEEGLQIGKKPANNYPWFDDETSTPTLRSPKFAPSPPSNYYKGWWTYPYFSCAPSKWLVSYSIAIPPSGRHGLRGFISIDIDVTSLRVNQCEAEPYHFGSRKQQQLQQYQTMRRYPRLASKAAAAASALNDVGRINDLQAFHSSHKCHRTSMVCDYRQPSAEASTISSGKILSALTSSSWSRGSYQCLCKRGYYSLRHPDGFNGTIMEIAWQEHQDNISNYYTDVFKCLPCAPGCDMCTGPEPCLANYHWPFRISLLTISIGCACGTFVLAGYLFRHRRVKVFKVASPIFLMITLIGCAIMYLEAANEEPGADSKNKLNRRRFSNQSIWQLSVKIPEIVETMRRNRTPGNKREEELPPASSDSEEEDEEALQAALRDIVSIPDVDAGDFKNERRVETERTWSEELKQGRKKERQKPAQRQEKKEKKPQHGPEMGETSDKTMEGRDLPKTWSAEFKESMKSWYADLRESQKPKRSHSQTRKRSRHSSEVEMEETAVLRGKSPERESKKKESTKKPPTKELEAERTSAKKVKPKMVSFVEPDSLIKLETESDGLDEPIDEEPEPSTSMGPSPYARPQSHDSVEANPLAVPSIESGMGLINLLAVPFQRPLGYGSPISASKVVDKAGSGEEKGPPSPEIPSVCPLNVTPKAKPASDAEEERDGKESQVESKTSLAHAESMKTLTITGHRHITTQWRDHCHLEVQPEGIDKPARRKLIVACVLCLSFMILEVIGGVLSNSLAIATDAAHLLTDLAGFLISLFALYISARPNTQRMNFGWYRAEVIGAMISVYFIWVITGILVWLAIQRLWVGEHNVDPKIMLITSAVAILFNVIMAFQLHHGHGHGHFEPGEVVRQTRILHEELPKKELQLVESSVSVVHVQPPKENINVRAAMIHVIGDMIQSVGVFVAALIIFFRPEWSFVDAICTFLFSIIVVLVTIRILRDVLMVLMEATPDYMDYDEVQRAFLSIEGVEHVHNLRIWALSINKVALSAHLAIKKDADPQSILEEATKMIHKRYRFFETTIQIEEYTPGMENCEQCIKPGMRLSRGDSRTIQAMEEGAHEEATQKAVGQS</sequence>
<feature type="compositionally biased region" description="Acidic residues" evidence="9">
    <location>
        <begin position="772"/>
        <end position="785"/>
    </location>
</feature>
<feature type="chain" id="PRO_5012948957" evidence="11">
    <location>
        <begin position="16"/>
        <end position="1294"/>
    </location>
</feature>
<evidence type="ECO:0000256" key="5">
    <source>
        <dbReference type="ARBA" id="ARBA00022906"/>
    </source>
</evidence>
<accession>B4G9N4</accession>
<reference evidence="14 15" key="1">
    <citation type="journal article" date="2007" name="Nature">
        <title>Evolution of genes and genomes on the Drosophila phylogeny.</title>
        <authorList>
            <consortium name="Drosophila 12 Genomes Consortium"/>
            <person name="Clark A.G."/>
            <person name="Eisen M.B."/>
            <person name="Smith D.R."/>
            <person name="Bergman C.M."/>
            <person name="Oliver B."/>
            <person name="Markow T.A."/>
            <person name="Kaufman T.C."/>
            <person name="Kellis M."/>
            <person name="Gelbart W."/>
            <person name="Iyer V.N."/>
            <person name="Pollard D.A."/>
            <person name="Sackton T.B."/>
            <person name="Larracuente A.M."/>
            <person name="Singh N.D."/>
            <person name="Abad J.P."/>
            <person name="Abt D.N."/>
            <person name="Adryan B."/>
            <person name="Aguade M."/>
            <person name="Akashi H."/>
            <person name="Anderson W.W."/>
            <person name="Aquadro C.F."/>
            <person name="Ardell D.H."/>
            <person name="Arguello R."/>
            <person name="Artieri C.G."/>
            <person name="Barbash D.A."/>
            <person name="Barker D."/>
            <person name="Barsanti P."/>
            <person name="Batterham P."/>
            <person name="Batzoglou S."/>
            <person name="Begun D."/>
            <person name="Bhutkar A."/>
            <person name="Blanco E."/>
            <person name="Bosak S.A."/>
            <person name="Bradley R.K."/>
            <person name="Brand A.D."/>
            <person name="Brent M.R."/>
            <person name="Brooks A.N."/>
            <person name="Brown R.H."/>
            <person name="Butlin R.K."/>
            <person name="Caggese C."/>
            <person name="Calvi B.R."/>
            <person name="Bernardo de Carvalho A."/>
            <person name="Caspi A."/>
            <person name="Castrezana S."/>
            <person name="Celniker S.E."/>
            <person name="Chang J.L."/>
            <person name="Chapple C."/>
            <person name="Chatterji S."/>
            <person name="Chinwalla A."/>
            <person name="Civetta A."/>
            <person name="Clifton S.W."/>
            <person name="Comeron J.M."/>
            <person name="Costello J.C."/>
            <person name="Coyne J.A."/>
            <person name="Daub J."/>
            <person name="David R.G."/>
            <person name="Delcher A.L."/>
            <person name="Delehaunty K."/>
            <person name="Do C.B."/>
            <person name="Ebling H."/>
            <person name="Edwards K."/>
            <person name="Eickbush T."/>
            <person name="Evans J.D."/>
            <person name="Filipski A."/>
            <person name="Findeiss S."/>
            <person name="Freyhult E."/>
            <person name="Fulton L."/>
            <person name="Fulton R."/>
            <person name="Garcia A.C."/>
            <person name="Gardiner A."/>
            <person name="Garfield D.A."/>
            <person name="Garvin B.E."/>
            <person name="Gibson G."/>
            <person name="Gilbert D."/>
            <person name="Gnerre S."/>
            <person name="Godfrey J."/>
            <person name="Good R."/>
            <person name="Gotea V."/>
            <person name="Gravely B."/>
            <person name="Greenberg A.J."/>
            <person name="Griffiths-Jones S."/>
            <person name="Gross S."/>
            <person name="Guigo R."/>
            <person name="Gustafson E.A."/>
            <person name="Haerty W."/>
            <person name="Hahn M.W."/>
            <person name="Halligan D.L."/>
            <person name="Halpern A.L."/>
            <person name="Halter G.M."/>
            <person name="Han M.V."/>
            <person name="Heger A."/>
            <person name="Hillier L."/>
            <person name="Hinrichs A.S."/>
            <person name="Holmes I."/>
            <person name="Hoskins R.A."/>
            <person name="Hubisz M.J."/>
            <person name="Hultmark D."/>
            <person name="Huntley M.A."/>
            <person name="Jaffe D.B."/>
            <person name="Jagadeeshan S."/>
            <person name="Jeck W.R."/>
            <person name="Johnson J."/>
            <person name="Jones C.D."/>
            <person name="Jordan W.C."/>
            <person name="Karpen G.H."/>
            <person name="Kataoka E."/>
            <person name="Keightley P.D."/>
            <person name="Kheradpour P."/>
            <person name="Kirkness E.F."/>
            <person name="Koerich L.B."/>
            <person name="Kristiansen K."/>
            <person name="Kudrna D."/>
            <person name="Kulathinal R.J."/>
            <person name="Kumar S."/>
            <person name="Kwok R."/>
            <person name="Lander E."/>
            <person name="Langley C.H."/>
            <person name="Lapoint R."/>
            <person name="Lazzaro B.P."/>
            <person name="Lee S.J."/>
            <person name="Levesque L."/>
            <person name="Li R."/>
            <person name="Lin C.F."/>
            <person name="Lin M.F."/>
            <person name="Lindblad-Toh K."/>
            <person name="Llopart A."/>
            <person name="Long M."/>
            <person name="Low L."/>
            <person name="Lozovsky E."/>
            <person name="Lu J."/>
            <person name="Luo M."/>
            <person name="Machado C.A."/>
            <person name="Makalowski W."/>
            <person name="Marzo M."/>
            <person name="Matsuda M."/>
            <person name="Matzkin L."/>
            <person name="McAllister B."/>
            <person name="McBride C.S."/>
            <person name="McKernan B."/>
            <person name="McKernan K."/>
            <person name="Mendez-Lago M."/>
            <person name="Minx P."/>
            <person name="Mollenhauer M.U."/>
            <person name="Montooth K."/>
            <person name="Mount S.M."/>
            <person name="Mu X."/>
            <person name="Myers E."/>
            <person name="Negre B."/>
            <person name="Newfeld S."/>
            <person name="Nielsen R."/>
            <person name="Noor M.A."/>
            <person name="O'Grady P."/>
            <person name="Pachter L."/>
            <person name="Papaceit M."/>
            <person name="Parisi M.J."/>
            <person name="Parisi M."/>
            <person name="Parts L."/>
            <person name="Pedersen J.S."/>
            <person name="Pesole G."/>
            <person name="Phillippy A.M."/>
            <person name="Ponting C.P."/>
            <person name="Pop M."/>
            <person name="Porcelli D."/>
            <person name="Powell J.R."/>
            <person name="Prohaska S."/>
            <person name="Pruitt K."/>
            <person name="Puig M."/>
            <person name="Quesneville H."/>
            <person name="Ram K.R."/>
            <person name="Rand D."/>
            <person name="Rasmussen M.D."/>
            <person name="Reed L.K."/>
            <person name="Reenan R."/>
            <person name="Reily A."/>
            <person name="Remington K.A."/>
            <person name="Rieger T.T."/>
            <person name="Ritchie M.G."/>
            <person name="Robin C."/>
            <person name="Rogers Y.H."/>
            <person name="Rohde C."/>
            <person name="Rozas J."/>
            <person name="Rubenfield M.J."/>
            <person name="Ruiz A."/>
            <person name="Russo S."/>
            <person name="Salzberg S.L."/>
            <person name="Sanchez-Gracia A."/>
            <person name="Saranga D.J."/>
            <person name="Sato H."/>
            <person name="Schaeffer S.W."/>
            <person name="Schatz M.C."/>
            <person name="Schlenke T."/>
            <person name="Schwartz R."/>
            <person name="Segarra C."/>
            <person name="Singh R.S."/>
            <person name="Sirot L."/>
            <person name="Sirota M."/>
            <person name="Sisneros N.B."/>
            <person name="Smith C.D."/>
            <person name="Smith T.F."/>
            <person name="Spieth J."/>
            <person name="Stage D.E."/>
            <person name="Stark A."/>
            <person name="Stephan W."/>
            <person name="Strausberg R.L."/>
            <person name="Strempel S."/>
            <person name="Sturgill D."/>
            <person name="Sutton G."/>
            <person name="Sutton G.G."/>
            <person name="Tao W."/>
            <person name="Teichmann S."/>
            <person name="Tobari Y.N."/>
            <person name="Tomimura Y."/>
            <person name="Tsolas J.M."/>
            <person name="Valente V.L."/>
            <person name="Venter E."/>
            <person name="Venter J.C."/>
            <person name="Vicario S."/>
            <person name="Vieira F.G."/>
            <person name="Vilella A.J."/>
            <person name="Villasante A."/>
            <person name="Walenz B."/>
            <person name="Wang J."/>
            <person name="Wasserman M."/>
            <person name="Watts T."/>
            <person name="Wilson D."/>
            <person name="Wilson R.K."/>
            <person name="Wing R.A."/>
            <person name="Wolfner M.F."/>
            <person name="Wong A."/>
            <person name="Wong G.K."/>
            <person name="Wu C.I."/>
            <person name="Wu G."/>
            <person name="Yamamoto D."/>
            <person name="Yang H.P."/>
            <person name="Yang S.P."/>
            <person name="Yorke J.A."/>
            <person name="Yoshida K."/>
            <person name="Zdobnov E."/>
            <person name="Zhang P."/>
            <person name="Zhang Y."/>
            <person name="Zimin A.V."/>
            <person name="Baldwin J."/>
            <person name="Abdouelleil A."/>
            <person name="Abdulkadir J."/>
            <person name="Abebe A."/>
            <person name="Abera B."/>
            <person name="Abreu J."/>
            <person name="Acer S.C."/>
            <person name="Aftuck L."/>
            <person name="Alexander A."/>
            <person name="An P."/>
            <person name="Anderson E."/>
            <person name="Anderson S."/>
            <person name="Arachi H."/>
            <person name="Azer M."/>
            <person name="Bachantsang P."/>
            <person name="Barry A."/>
            <person name="Bayul T."/>
            <person name="Berlin A."/>
            <person name="Bessette D."/>
            <person name="Bloom T."/>
            <person name="Blye J."/>
            <person name="Boguslavskiy L."/>
            <person name="Bonnet C."/>
            <person name="Boukhgalter B."/>
            <person name="Bourzgui I."/>
            <person name="Brown A."/>
            <person name="Cahill P."/>
            <person name="Channer S."/>
            <person name="Cheshatsang Y."/>
            <person name="Chuda L."/>
            <person name="Citroen M."/>
            <person name="Collymore A."/>
            <person name="Cooke P."/>
            <person name="Costello M."/>
            <person name="D'Aco K."/>
            <person name="Daza R."/>
            <person name="De Haan G."/>
            <person name="DeGray S."/>
            <person name="DeMaso C."/>
            <person name="Dhargay N."/>
            <person name="Dooley K."/>
            <person name="Dooley E."/>
            <person name="Doricent M."/>
            <person name="Dorje P."/>
            <person name="Dorjee K."/>
            <person name="Dupes A."/>
            <person name="Elong R."/>
            <person name="Falk J."/>
            <person name="Farina A."/>
            <person name="Faro S."/>
            <person name="Ferguson D."/>
            <person name="Fisher S."/>
            <person name="Foley C.D."/>
            <person name="Franke A."/>
            <person name="Friedrich D."/>
            <person name="Gadbois L."/>
            <person name="Gearin G."/>
            <person name="Gearin C.R."/>
            <person name="Giannoukos G."/>
            <person name="Goode T."/>
            <person name="Graham J."/>
            <person name="Grandbois E."/>
            <person name="Grewal S."/>
            <person name="Gyaltsen K."/>
            <person name="Hafez N."/>
            <person name="Hagos B."/>
            <person name="Hall J."/>
            <person name="Henson C."/>
            <person name="Hollinger A."/>
            <person name="Honan T."/>
            <person name="Huard M.D."/>
            <person name="Hughes L."/>
            <person name="Hurhula B."/>
            <person name="Husby M.E."/>
            <person name="Kamat A."/>
            <person name="Kanga B."/>
            <person name="Kashin S."/>
            <person name="Khazanovich D."/>
            <person name="Kisner P."/>
            <person name="Lance K."/>
            <person name="Lara M."/>
            <person name="Lee W."/>
            <person name="Lennon N."/>
            <person name="Letendre F."/>
            <person name="LeVine R."/>
            <person name="Lipovsky A."/>
            <person name="Liu X."/>
            <person name="Liu J."/>
            <person name="Liu S."/>
            <person name="Lokyitsang T."/>
            <person name="Lokyitsang Y."/>
            <person name="Lubonja R."/>
            <person name="Lui A."/>
            <person name="MacDonald P."/>
            <person name="Magnisalis V."/>
            <person name="Maru K."/>
            <person name="Matthews C."/>
            <person name="McCusker W."/>
            <person name="McDonough S."/>
            <person name="Mehta T."/>
            <person name="Meldrim J."/>
            <person name="Meneus L."/>
            <person name="Mihai O."/>
            <person name="Mihalev A."/>
            <person name="Mihova T."/>
            <person name="Mittelman R."/>
            <person name="Mlenga V."/>
            <person name="Montmayeur A."/>
            <person name="Mulrain L."/>
            <person name="Navidi A."/>
            <person name="Naylor J."/>
            <person name="Negash T."/>
            <person name="Nguyen T."/>
            <person name="Nguyen N."/>
            <person name="Nicol R."/>
            <person name="Norbu C."/>
            <person name="Norbu N."/>
            <person name="Novod N."/>
            <person name="O'Neill B."/>
            <person name="Osman S."/>
            <person name="Markiewicz E."/>
            <person name="Oyono O.L."/>
            <person name="Patti C."/>
            <person name="Phunkhang P."/>
            <person name="Pierre F."/>
            <person name="Priest M."/>
            <person name="Raghuraman S."/>
            <person name="Rege F."/>
            <person name="Reyes R."/>
            <person name="Rise C."/>
            <person name="Rogov P."/>
            <person name="Ross K."/>
            <person name="Ryan E."/>
            <person name="Settipalli S."/>
            <person name="Shea T."/>
            <person name="Sherpa N."/>
            <person name="Shi L."/>
            <person name="Shih D."/>
            <person name="Sparrow T."/>
            <person name="Spaulding J."/>
            <person name="Stalker J."/>
            <person name="Stange-Thomann N."/>
            <person name="Stavropoulos S."/>
            <person name="Stone C."/>
            <person name="Strader C."/>
            <person name="Tesfaye S."/>
            <person name="Thomson T."/>
            <person name="Thoulutsang Y."/>
            <person name="Thoulutsang D."/>
            <person name="Topham K."/>
            <person name="Topping I."/>
            <person name="Tsamla T."/>
            <person name="Vassiliev H."/>
            <person name="Vo A."/>
            <person name="Wangchuk T."/>
            <person name="Wangdi T."/>
            <person name="Weiand M."/>
            <person name="Wilkinson J."/>
            <person name="Wilson A."/>
            <person name="Yadav S."/>
            <person name="Young G."/>
            <person name="Yu Q."/>
            <person name="Zembek L."/>
            <person name="Zhong D."/>
            <person name="Zimmer A."/>
            <person name="Zwirko Z."/>
            <person name="Jaffe D.B."/>
            <person name="Alvarez P."/>
            <person name="Brockman W."/>
            <person name="Butler J."/>
            <person name="Chin C."/>
            <person name="Gnerre S."/>
            <person name="Grabherr M."/>
            <person name="Kleber M."/>
            <person name="Mauceli E."/>
            <person name="MacCallum I."/>
        </authorList>
    </citation>
    <scope>NUCLEOTIDE SEQUENCE [LARGE SCALE GENOMIC DNA]</scope>
    <source>
        <strain evidence="15">MSH-3 / Tucson 14011-0111.49</strain>
    </source>
</reference>
<feature type="transmembrane region" description="Helical" evidence="10">
    <location>
        <begin position="506"/>
        <end position="527"/>
    </location>
</feature>
<dbReference type="Gene3D" id="1.20.1510.10">
    <property type="entry name" value="Cation efflux protein transmembrane domain"/>
    <property type="match status" value="1"/>
</dbReference>
<gene>
    <name evidence="14" type="primary">Dper\GL18616</name>
    <name evidence="14" type="ORF">Dper_GL18616</name>
</gene>
<keyword evidence="4 10" id="KW-0812">Transmembrane</keyword>
<dbReference type="GO" id="GO:0016323">
    <property type="term" value="C:basolateral plasma membrane"/>
    <property type="evidence" value="ECO:0007669"/>
    <property type="project" value="EnsemblMetazoa"/>
</dbReference>
<evidence type="ECO:0000256" key="2">
    <source>
        <dbReference type="ARBA" id="ARBA00008873"/>
    </source>
</evidence>
<feature type="domain" description="Cation efflux protein cytoplasmic" evidence="13">
    <location>
        <begin position="1175"/>
        <end position="1250"/>
    </location>
</feature>
<dbReference type="InterPro" id="IPR027469">
    <property type="entry name" value="Cation_efflux_TMD_sf"/>
</dbReference>
<dbReference type="Gene3D" id="3.30.450.20">
    <property type="entry name" value="PAS domain"/>
    <property type="match status" value="1"/>
</dbReference>
<feature type="transmembrane region" description="Helical" evidence="10">
    <location>
        <begin position="478"/>
        <end position="499"/>
    </location>
</feature>
<feature type="region of interest" description="Disordered" evidence="9">
    <location>
        <begin position="564"/>
        <end position="595"/>
    </location>
</feature>
<keyword evidence="15" id="KW-1185">Reference proteome</keyword>
<evidence type="ECO:0000256" key="9">
    <source>
        <dbReference type="SAM" id="MobiDB-lite"/>
    </source>
</evidence>
<feature type="transmembrane region" description="Helical" evidence="10">
    <location>
        <begin position="937"/>
        <end position="957"/>
    </location>
</feature>
<dbReference type="HOGENOM" id="CLU_261997_0_0_1"/>
<evidence type="ECO:0000256" key="7">
    <source>
        <dbReference type="ARBA" id="ARBA00023065"/>
    </source>
</evidence>
<evidence type="ECO:0000256" key="6">
    <source>
        <dbReference type="ARBA" id="ARBA00022989"/>
    </source>
</evidence>
<feature type="transmembrane region" description="Helical" evidence="10">
    <location>
        <begin position="1142"/>
        <end position="1163"/>
    </location>
</feature>
<keyword evidence="5" id="KW-0864">Zinc transport</keyword>
<feature type="signal peptide" evidence="11">
    <location>
        <begin position="1"/>
        <end position="15"/>
    </location>
</feature>
<dbReference type="OrthoDB" id="9944568at2759"/>
<keyword evidence="7" id="KW-0406">Ion transport</keyword>
<proteinExistence type="inferred from homology"/>
<evidence type="ECO:0000313" key="14">
    <source>
        <dbReference type="EMBL" id="EDW29064.1"/>
    </source>
</evidence>
<evidence type="ECO:0000256" key="3">
    <source>
        <dbReference type="ARBA" id="ARBA00022448"/>
    </source>
</evidence>
<feature type="compositionally biased region" description="Basic and acidic residues" evidence="9">
    <location>
        <begin position="660"/>
        <end position="675"/>
    </location>
</feature>
<dbReference type="PANTHER" id="PTHR11562">
    <property type="entry name" value="CATION EFFLUX PROTEIN/ ZINC TRANSPORTER"/>
    <property type="match status" value="1"/>
</dbReference>
<keyword evidence="3" id="KW-0813">Transport</keyword>